<dbReference type="InterPro" id="IPR003399">
    <property type="entry name" value="Mce/MlaD"/>
</dbReference>
<evidence type="ECO:0000259" key="2">
    <source>
        <dbReference type="Pfam" id="PF11887"/>
    </source>
</evidence>
<dbReference type="NCBIfam" id="TIGR00996">
    <property type="entry name" value="Mtu_fam_mce"/>
    <property type="match status" value="1"/>
</dbReference>
<dbReference type="RefSeq" id="WP_344204224.1">
    <property type="nucleotide sequence ID" value="NZ_BAAAME010000010.1"/>
</dbReference>
<dbReference type="Pfam" id="PF11887">
    <property type="entry name" value="Mce4_CUP1"/>
    <property type="match status" value="1"/>
</dbReference>
<name>A0ABP4WF93_9ACTN</name>
<evidence type="ECO:0000313" key="3">
    <source>
        <dbReference type="EMBL" id="GAA1753538.1"/>
    </source>
</evidence>
<dbReference type="InterPro" id="IPR052336">
    <property type="entry name" value="MlaD_Phospholipid_Transporter"/>
</dbReference>
<gene>
    <name evidence="3" type="ORF">GCM10009710_36440</name>
</gene>
<accession>A0ABP4WF93</accession>
<dbReference type="EMBL" id="BAAAME010000010">
    <property type="protein sequence ID" value="GAA1753538.1"/>
    <property type="molecule type" value="Genomic_DNA"/>
</dbReference>
<evidence type="ECO:0000313" key="4">
    <source>
        <dbReference type="Proteomes" id="UP001501057"/>
    </source>
</evidence>
<dbReference type="InterPro" id="IPR024516">
    <property type="entry name" value="Mce_C"/>
</dbReference>
<keyword evidence="4" id="KW-1185">Reference proteome</keyword>
<evidence type="ECO:0000259" key="1">
    <source>
        <dbReference type="Pfam" id="PF02470"/>
    </source>
</evidence>
<feature type="domain" description="Mammalian cell entry C-terminal" evidence="2">
    <location>
        <begin position="122"/>
        <end position="282"/>
    </location>
</feature>
<feature type="domain" description="Mce/MlaD" evidence="1">
    <location>
        <begin position="40"/>
        <end position="114"/>
    </location>
</feature>
<dbReference type="Pfam" id="PF02470">
    <property type="entry name" value="MlaD"/>
    <property type="match status" value="1"/>
</dbReference>
<dbReference type="InterPro" id="IPR005693">
    <property type="entry name" value="Mce"/>
</dbReference>
<organism evidence="3 4">
    <name type="scientific">Aeromicrobium alkaliterrae</name>
    <dbReference type="NCBI Taxonomy" id="302168"/>
    <lineage>
        <taxon>Bacteria</taxon>
        <taxon>Bacillati</taxon>
        <taxon>Actinomycetota</taxon>
        <taxon>Actinomycetes</taxon>
        <taxon>Propionibacteriales</taxon>
        <taxon>Nocardioidaceae</taxon>
        <taxon>Aeromicrobium</taxon>
    </lineage>
</organism>
<protein>
    <submittedName>
        <fullName evidence="3">MlaD family protein</fullName>
    </submittedName>
</protein>
<dbReference type="PANTHER" id="PTHR33371">
    <property type="entry name" value="INTERMEMBRANE PHOSPHOLIPID TRANSPORT SYSTEM BINDING PROTEIN MLAD-RELATED"/>
    <property type="match status" value="1"/>
</dbReference>
<dbReference type="Proteomes" id="UP001501057">
    <property type="component" value="Unassembled WGS sequence"/>
</dbReference>
<dbReference type="PANTHER" id="PTHR33371:SF16">
    <property type="entry name" value="MCE-FAMILY PROTEIN MCE3F"/>
    <property type="match status" value="1"/>
</dbReference>
<reference evidence="4" key="1">
    <citation type="journal article" date="2019" name="Int. J. Syst. Evol. Microbiol.">
        <title>The Global Catalogue of Microorganisms (GCM) 10K type strain sequencing project: providing services to taxonomists for standard genome sequencing and annotation.</title>
        <authorList>
            <consortium name="The Broad Institute Genomics Platform"/>
            <consortium name="The Broad Institute Genome Sequencing Center for Infectious Disease"/>
            <person name="Wu L."/>
            <person name="Ma J."/>
        </authorList>
    </citation>
    <scope>NUCLEOTIDE SEQUENCE [LARGE SCALE GENOMIC DNA]</scope>
    <source>
        <strain evidence="4">JCM 13518</strain>
    </source>
</reference>
<comment type="caution">
    <text evidence="3">The sequence shown here is derived from an EMBL/GenBank/DDBJ whole genome shotgun (WGS) entry which is preliminary data.</text>
</comment>
<proteinExistence type="predicted"/>
<sequence length="405" mass="42722">MISRLTKIQLLLFVIVTVLGTSFVGARYAQIDRLFVDRTFPVTVDLKESGGIFAGAEVTYRGIAVGTVEKLTFTEDGVRATLDIENSAPRISADAQVVVANKSAIGEQYLDLRPQGSGSPYLKAGSKITVENTQVPIDTATLLTNLNGFVGSVPTDDLNTVVTELGTAFDGAGPALSEILDSTSNLVQQAQDNLDVTRSLIRSSSTVLQTQVDKGSEIQSFAADLALFTDTLVTSDPDLRRLIDDGSGAAQTINAVVGENSADLSSILANLQGPTRVLDQNVAGLQSLFLLYPYLIQGAYTVATPTADGNYNAAFGNILGLPGGLPGGFTLCEGPDNGYRDIRLPSDISDVDALGQEIFRTDLGCTDPNLVPRGSENSELSRTVVPTTATAGKGDLEWLLLGTNQ</sequence>